<protein>
    <submittedName>
        <fullName evidence="1">Uncharacterized protein</fullName>
    </submittedName>
</protein>
<evidence type="ECO:0000313" key="1">
    <source>
        <dbReference type="EMBL" id="KAK3726257.1"/>
    </source>
</evidence>
<dbReference type="EMBL" id="JAWDGP010007314">
    <property type="protein sequence ID" value="KAK3726257.1"/>
    <property type="molecule type" value="Genomic_DNA"/>
</dbReference>
<name>A0AAE1CPC0_9GAST</name>
<evidence type="ECO:0000313" key="2">
    <source>
        <dbReference type="Proteomes" id="UP001283361"/>
    </source>
</evidence>
<comment type="caution">
    <text evidence="1">The sequence shown here is derived from an EMBL/GenBank/DDBJ whole genome shotgun (WGS) entry which is preliminary data.</text>
</comment>
<proteinExistence type="predicted"/>
<sequence>MCTLQHSGGGSDVVLWSLSTGEDTRQGSKTWSKVRGSHATPTLTCIKRLQHSLNPDPSIQRLRYGIVRRKTQDSKLLV</sequence>
<dbReference type="Proteomes" id="UP001283361">
    <property type="component" value="Unassembled WGS sequence"/>
</dbReference>
<reference evidence="1" key="1">
    <citation type="journal article" date="2023" name="G3 (Bethesda)">
        <title>A reference genome for the long-term kleptoplast-retaining sea slug Elysia crispata morphotype clarki.</title>
        <authorList>
            <person name="Eastman K.E."/>
            <person name="Pendleton A.L."/>
            <person name="Shaikh M.A."/>
            <person name="Suttiyut T."/>
            <person name="Ogas R."/>
            <person name="Tomko P."/>
            <person name="Gavelis G."/>
            <person name="Widhalm J.R."/>
            <person name="Wisecaver J.H."/>
        </authorList>
    </citation>
    <scope>NUCLEOTIDE SEQUENCE</scope>
    <source>
        <strain evidence="1">ECLA1</strain>
    </source>
</reference>
<keyword evidence="2" id="KW-1185">Reference proteome</keyword>
<dbReference type="AlphaFoldDB" id="A0AAE1CPC0"/>
<organism evidence="1 2">
    <name type="scientific">Elysia crispata</name>
    <name type="common">lettuce slug</name>
    <dbReference type="NCBI Taxonomy" id="231223"/>
    <lineage>
        <taxon>Eukaryota</taxon>
        <taxon>Metazoa</taxon>
        <taxon>Spiralia</taxon>
        <taxon>Lophotrochozoa</taxon>
        <taxon>Mollusca</taxon>
        <taxon>Gastropoda</taxon>
        <taxon>Heterobranchia</taxon>
        <taxon>Euthyneura</taxon>
        <taxon>Panpulmonata</taxon>
        <taxon>Sacoglossa</taxon>
        <taxon>Placobranchoidea</taxon>
        <taxon>Plakobranchidae</taxon>
        <taxon>Elysia</taxon>
    </lineage>
</organism>
<accession>A0AAE1CPC0</accession>
<gene>
    <name evidence="1" type="ORF">RRG08_008638</name>
</gene>